<dbReference type="SUPFAM" id="SSF52540">
    <property type="entry name" value="P-loop containing nucleoside triphosphate hydrolases"/>
    <property type="match status" value="1"/>
</dbReference>
<evidence type="ECO:0000256" key="2">
    <source>
        <dbReference type="ARBA" id="ARBA00022448"/>
    </source>
</evidence>
<dbReference type="AlphaFoldDB" id="W2GFE8"/>
<evidence type="ECO:0000256" key="1">
    <source>
        <dbReference type="ARBA" id="ARBA00004141"/>
    </source>
</evidence>
<dbReference type="Pfam" id="PF01061">
    <property type="entry name" value="ABC2_membrane"/>
    <property type="match status" value="1"/>
</dbReference>
<dbReference type="InterPro" id="IPR043926">
    <property type="entry name" value="ABCG_dom"/>
</dbReference>
<dbReference type="InterPro" id="IPR003593">
    <property type="entry name" value="AAA+_ATPase"/>
</dbReference>
<evidence type="ECO:0000256" key="6">
    <source>
        <dbReference type="ARBA" id="ARBA00022989"/>
    </source>
</evidence>
<dbReference type="GO" id="GO:0005524">
    <property type="term" value="F:ATP binding"/>
    <property type="evidence" value="ECO:0007669"/>
    <property type="project" value="UniProtKB-KW"/>
</dbReference>
<evidence type="ECO:0000256" key="7">
    <source>
        <dbReference type="ARBA" id="ARBA00023136"/>
    </source>
</evidence>
<evidence type="ECO:0000256" key="8">
    <source>
        <dbReference type="SAM" id="Phobius"/>
    </source>
</evidence>
<dbReference type="InterPro" id="IPR013525">
    <property type="entry name" value="ABC2_TM"/>
</dbReference>
<keyword evidence="3 8" id="KW-0812">Transmembrane</keyword>
<dbReference type="SMART" id="SM00382">
    <property type="entry name" value="AAA"/>
    <property type="match status" value="1"/>
</dbReference>
<evidence type="ECO:0000256" key="3">
    <source>
        <dbReference type="ARBA" id="ARBA00022692"/>
    </source>
</evidence>
<keyword evidence="2" id="KW-0813">Transport</keyword>
<dbReference type="Proteomes" id="UP000053236">
    <property type="component" value="Unassembled WGS sequence"/>
</dbReference>
<keyword evidence="5" id="KW-0067">ATP-binding</keyword>
<evidence type="ECO:0000259" key="9">
    <source>
        <dbReference type="PROSITE" id="PS50893"/>
    </source>
</evidence>
<dbReference type="Pfam" id="PF00005">
    <property type="entry name" value="ABC_tran"/>
    <property type="match status" value="1"/>
</dbReference>
<feature type="domain" description="ABC transporter" evidence="9">
    <location>
        <begin position="81"/>
        <end position="317"/>
    </location>
</feature>
<dbReference type="PROSITE" id="PS50893">
    <property type="entry name" value="ABC_TRANSPORTER_2"/>
    <property type="match status" value="1"/>
</dbReference>
<comment type="subcellular location">
    <subcellularLocation>
        <location evidence="1">Membrane</location>
        <topology evidence="1">Multi-pass membrane protein</topology>
    </subcellularLocation>
</comment>
<organism evidence="10">
    <name type="scientific">Phytophthora nicotianae</name>
    <name type="common">Potato buckeye rot agent</name>
    <name type="synonym">Phytophthora parasitica</name>
    <dbReference type="NCBI Taxonomy" id="4792"/>
    <lineage>
        <taxon>Eukaryota</taxon>
        <taxon>Sar</taxon>
        <taxon>Stramenopiles</taxon>
        <taxon>Oomycota</taxon>
        <taxon>Peronosporomycetes</taxon>
        <taxon>Peronosporales</taxon>
        <taxon>Peronosporaceae</taxon>
        <taxon>Phytophthora</taxon>
    </lineage>
</organism>
<dbReference type="GO" id="GO:0016887">
    <property type="term" value="F:ATP hydrolysis activity"/>
    <property type="evidence" value="ECO:0007669"/>
    <property type="project" value="InterPro"/>
</dbReference>
<keyword evidence="4" id="KW-0547">Nucleotide-binding</keyword>
<reference evidence="10" key="1">
    <citation type="submission" date="2013-11" db="EMBL/GenBank/DDBJ databases">
        <title>The Genome Sequence of Phytophthora parasitica CJ02B3.</title>
        <authorList>
            <consortium name="The Broad Institute Genomics Platform"/>
            <person name="Russ C."/>
            <person name="Tyler B."/>
            <person name="Panabieres F."/>
            <person name="Shan W."/>
            <person name="Tripathy S."/>
            <person name="Grunwald N."/>
            <person name="Machado M."/>
            <person name="Johnson C.S."/>
            <person name="Arredondo F."/>
            <person name="Hong C."/>
            <person name="Coffey M."/>
            <person name="Young S.K."/>
            <person name="Zeng Q."/>
            <person name="Gargeya S."/>
            <person name="Fitzgerald M."/>
            <person name="Abouelleil A."/>
            <person name="Alvarado L."/>
            <person name="Chapman S.B."/>
            <person name="Gainer-Dewar J."/>
            <person name="Goldberg J."/>
            <person name="Griggs A."/>
            <person name="Gujja S."/>
            <person name="Hansen M."/>
            <person name="Howarth C."/>
            <person name="Imamovic A."/>
            <person name="Ireland A."/>
            <person name="Larimer J."/>
            <person name="McCowan C."/>
            <person name="Murphy C."/>
            <person name="Pearson M."/>
            <person name="Poon T.W."/>
            <person name="Priest M."/>
            <person name="Roberts A."/>
            <person name="Saif S."/>
            <person name="Shea T."/>
            <person name="Sykes S."/>
            <person name="Wortman J."/>
            <person name="Nusbaum C."/>
            <person name="Birren B."/>
        </authorList>
    </citation>
    <scope>NUCLEOTIDE SEQUENCE [LARGE SCALE GENOMIC DNA]</scope>
    <source>
        <strain evidence="10">CJ02B3</strain>
    </source>
</reference>
<dbReference type="PANTHER" id="PTHR19241">
    <property type="entry name" value="ATP-BINDING CASSETTE TRANSPORTER"/>
    <property type="match status" value="1"/>
</dbReference>
<proteinExistence type="predicted"/>
<dbReference type="InterPro" id="IPR003439">
    <property type="entry name" value="ABC_transporter-like_ATP-bd"/>
</dbReference>
<gene>
    <name evidence="10" type="ORF">L915_12800</name>
</gene>
<evidence type="ECO:0000256" key="4">
    <source>
        <dbReference type="ARBA" id="ARBA00022741"/>
    </source>
</evidence>
<dbReference type="GO" id="GO:0140359">
    <property type="term" value="F:ABC-type transporter activity"/>
    <property type="evidence" value="ECO:0007669"/>
    <property type="project" value="InterPro"/>
</dbReference>
<name>W2GFE8_PHYNI</name>
<feature type="transmembrane region" description="Helical" evidence="8">
    <location>
        <begin position="414"/>
        <end position="436"/>
    </location>
</feature>
<protein>
    <recommendedName>
        <fullName evidence="9">ABC transporter domain-containing protein</fullName>
    </recommendedName>
</protein>
<dbReference type="VEuPathDB" id="FungiDB:PPTG_16388"/>
<dbReference type="InterPro" id="IPR027417">
    <property type="entry name" value="P-loop_NTPase"/>
</dbReference>
<sequence>MEPNAPSPTETKKLGFESGKALMAEGPQVLHEYMASKFGAAMGRVMPQMDVRFSNLSVSADIVVVDDPGVKHELPTIPNTMKKAFVGPKKRVVRKQILKDVSGMFAPGKITLLLGQPGSGKSSLLKMLSGRFPIEKNITVEVLTVKETLEFAHKFCGGELSRRGEELLSKGSPQENLEALEAAKAVFEHYPEVIIEQLGLQNCQDTIVGDAMTRGVSGGERKRVTTGEMEFGMKYVTLMDEISTGLDSAATFDIISTQRSVAHKLRKTVVIALLQPSLEVFALFDDLMIMNEGQVMYHGPCNQVEEYFEGLGFSCPPERDIADYLLDLGTPEQYRYQVQNYHTKQPRSAGEFAEAFRESRIHRETLNELEAPHDEDLLHNVAEIIDPTPTFHQSVVENTMTLLRRQLMVTYRNTPFIVGRLMMIIFMGIVFSTVFYDFDPTQVAVVIGVLFATVMFLSMGQSSQIPTYLAERDIFYKQRGANFFRTGSYVLATSASQIPLAVVETIIFGSLVYWVCGFVSEAKLFIIFEDHPVIVKSIHGHVVLLPGSYRPQW</sequence>
<dbReference type="GO" id="GO:0016020">
    <property type="term" value="C:membrane"/>
    <property type="evidence" value="ECO:0007669"/>
    <property type="project" value="UniProtKB-SubCell"/>
</dbReference>
<accession>W2GFE8</accession>
<dbReference type="Gene3D" id="3.40.50.300">
    <property type="entry name" value="P-loop containing nucleotide triphosphate hydrolases"/>
    <property type="match status" value="1"/>
</dbReference>
<feature type="transmembrane region" description="Helical" evidence="8">
    <location>
        <begin position="442"/>
        <end position="459"/>
    </location>
</feature>
<dbReference type="EMBL" id="KI687374">
    <property type="protein sequence ID" value="ETK81717.1"/>
    <property type="molecule type" value="Genomic_DNA"/>
</dbReference>
<dbReference type="Pfam" id="PF19055">
    <property type="entry name" value="ABC2_membrane_7"/>
    <property type="match status" value="1"/>
</dbReference>
<evidence type="ECO:0000256" key="5">
    <source>
        <dbReference type="ARBA" id="ARBA00022840"/>
    </source>
</evidence>
<evidence type="ECO:0000313" key="10">
    <source>
        <dbReference type="EMBL" id="ETK81717.1"/>
    </source>
</evidence>
<keyword evidence="7 8" id="KW-0472">Membrane</keyword>
<keyword evidence="6 8" id="KW-1133">Transmembrane helix</keyword>